<proteinExistence type="predicted"/>
<evidence type="ECO:0000256" key="1">
    <source>
        <dbReference type="SAM" id="MobiDB-lite"/>
    </source>
</evidence>
<feature type="region of interest" description="Disordered" evidence="1">
    <location>
        <begin position="85"/>
        <end position="157"/>
    </location>
</feature>
<feature type="compositionally biased region" description="Polar residues" evidence="1">
    <location>
        <begin position="89"/>
        <end position="100"/>
    </location>
</feature>
<dbReference type="PANTHER" id="PTHR33050:SF7">
    <property type="entry name" value="RIBONUCLEASE H"/>
    <property type="match status" value="1"/>
</dbReference>
<dbReference type="InterPro" id="IPR043502">
    <property type="entry name" value="DNA/RNA_pol_sf"/>
</dbReference>
<evidence type="ECO:0000313" key="2">
    <source>
        <dbReference type="EMBL" id="KAJ3473684.1"/>
    </source>
</evidence>
<dbReference type="EMBL" id="JANAWD010001294">
    <property type="protein sequence ID" value="KAJ3473684.1"/>
    <property type="molecule type" value="Genomic_DNA"/>
</dbReference>
<evidence type="ECO:0000313" key="3">
    <source>
        <dbReference type="Proteomes" id="UP001212997"/>
    </source>
</evidence>
<feature type="compositionally biased region" description="Acidic residues" evidence="1">
    <location>
        <begin position="110"/>
        <end position="125"/>
    </location>
</feature>
<feature type="region of interest" description="Disordered" evidence="1">
    <location>
        <begin position="1"/>
        <end position="20"/>
    </location>
</feature>
<name>A0AAD5Y9G8_9APHY</name>
<reference evidence="2" key="1">
    <citation type="submission" date="2022-07" db="EMBL/GenBank/DDBJ databases">
        <title>Genome Sequence of Physisporinus lineatus.</title>
        <authorList>
            <person name="Buettner E."/>
        </authorList>
    </citation>
    <scope>NUCLEOTIDE SEQUENCE</scope>
    <source>
        <strain evidence="2">VT162</strain>
    </source>
</reference>
<sequence>MGQGNAKRPAGGTGATPNFEEALVQKCEAVVERFRRNEVEPGEAIVQLGDTLKPQDGTQLTQEQLTARNSSLKTYLDQLFEINEDRTRSQGAGKTSSTPRQPGVSAERHEDDDEEMLDWEDDEESGMVNQHRDQTKALGKRKATGDELEGDGESRVRPRVDDTLFPFEVGNKSQGQMALSKELSETLKLKTNYLLDLNYSAQQVICAPLCPDLPQHIWRDILASRYVEFDKLFTAIYSVEGDQGDVVKLGPYELTPAPPKTTTKVKTHGDWTIAWGLYERGVLFAYPHRQEELRRYFELVTGYFAAVEDSQAQRVINFDRAVRSEVGRSNRYLLTDTLQFHNLYTLHITAPGGKPARRAGSSENSSRRHTPCCISVQEKQALGLAAQTDPLKPRRFRGYIWDQQESQVTPLATLSESLRPLPSPPLSELSNATALATIHDNPQLFRIVSPIDVDRFESLLSSHPNRPLVESVCRGLREGFWPFADPDLKTFPDTLELPNGPLSEEASSFIDSYITEEMEAKRYSPEFGPELLPGMYAMPIYAIPKPNSTKLRLINNHSAGDFSLNAMIDKSKVGMRPDNVQDLGRNLKAFREKHGNIPVWLFKSDVSKAYRLLPMHPLWQLKQAVKINHRCHLDRCCCFGSRGSPDIWCSFICLVVWIAIHIKGILLLLAFMDDNFSFDPSPELAYYPPYHSYYPPMQVKLLELWDELGIQHEPDKQVFGRTLTIIGFHVDPTTMTITLPPDSLNKLVSSIRNFCFSPDRRHPLREWQHLLGWINWALNIQPLLRPAIQSSYAKIAGRSIPHAAIYLNVRVKQDLLWLADMLEITKGIHVLRTISWSPSQTDITLYCDACLTGMGFWCPSKQQAFIADTSSAPQTCSDDTIFWFEALTVLAALHWAAALPLKPKRITIFTDNLNTVQMFDSLRSHSPYDLILLDAVRIMISAEVDIRVCHIAGTANIVADALSRGLLSLATQHMPKLRIASFTPPRVTLGAAPK</sequence>
<dbReference type="InterPro" id="IPR052055">
    <property type="entry name" value="Hepadnavirus_pol/RT"/>
</dbReference>
<protein>
    <submittedName>
        <fullName evidence="2">Uncharacterized protein</fullName>
    </submittedName>
</protein>
<gene>
    <name evidence="2" type="ORF">NLI96_g12877</name>
</gene>
<dbReference type="AlphaFoldDB" id="A0AAD5Y9G8"/>
<comment type="caution">
    <text evidence="2">The sequence shown here is derived from an EMBL/GenBank/DDBJ whole genome shotgun (WGS) entry which is preliminary data.</text>
</comment>
<dbReference type="Proteomes" id="UP001212997">
    <property type="component" value="Unassembled WGS sequence"/>
</dbReference>
<dbReference type="SUPFAM" id="SSF56672">
    <property type="entry name" value="DNA/RNA polymerases"/>
    <property type="match status" value="1"/>
</dbReference>
<dbReference type="PANTHER" id="PTHR33050">
    <property type="entry name" value="REVERSE TRANSCRIPTASE DOMAIN-CONTAINING PROTEIN"/>
    <property type="match status" value="1"/>
</dbReference>
<organism evidence="2 3">
    <name type="scientific">Meripilus lineatus</name>
    <dbReference type="NCBI Taxonomy" id="2056292"/>
    <lineage>
        <taxon>Eukaryota</taxon>
        <taxon>Fungi</taxon>
        <taxon>Dikarya</taxon>
        <taxon>Basidiomycota</taxon>
        <taxon>Agaricomycotina</taxon>
        <taxon>Agaricomycetes</taxon>
        <taxon>Polyporales</taxon>
        <taxon>Meripilaceae</taxon>
        <taxon>Meripilus</taxon>
    </lineage>
</organism>
<accession>A0AAD5Y9G8</accession>
<keyword evidence="3" id="KW-1185">Reference proteome</keyword>